<reference evidence="2" key="1">
    <citation type="submission" date="2018-02" db="EMBL/GenBank/DDBJ databases">
        <authorList>
            <person name="Cohen D.B."/>
            <person name="Kent A.D."/>
        </authorList>
    </citation>
    <scope>NUCLEOTIDE SEQUENCE</scope>
    <source>
        <strain evidence="2">ECOR 70</strain>
    </source>
</reference>
<gene>
    <name evidence="2" type="ORF">RCS99_P0006</name>
</gene>
<dbReference type="PROSITE" id="PS51257">
    <property type="entry name" value="PROKAR_LIPOPROTEIN"/>
    <property type="match status" value="1"/>
</dbReference>
<accession>A0A2P9ELE1</accession>
<organism evidence="2">
    <name type="scientific">Escherichia coli</name>
    <dbReference type="NCBI Taxonomy" id="562"/>
    <lineage>
        <taxon>Bacteria</taxon>
        <taxon>Pseudomonadati</taxon>
        <taxon>Pseudomonadota</taxon>
        <taxon>Gammaproteobacteria</taxon>
        <taxon>Enterobacterales</taxon>
        <taxon>Enterobacteriaceae</taxon>
        <taxon>Escherichia</taxon>
    </lineage>
</organism>
<evidence type="ECO:0000256" key="1">
    <source>
        <dbReference type="SAM" id="Phobius"/>
    </source>
</evidence>
<proteinExistence type="predicted"/>
<feature type="transmembrane region" description="Helical" evidence="1">
    <location>
        <begin position="16"/>
        <end position="35"/>
    </location>
</feature>
<dbReference type="AlphaFoldDB" id="A0A2P9ELE1"/>
<keyword evidence="2" id="KW-0614">Plasmid</keyword>
<keyword evidence="1" id="KW-0812">Transmembrane</keyword>
<keyword evidence="1" id="KW-0472">Membrane</keyword>
<feature type="transmembrane region" description="Helical" evidence="1">
    <location>
        <begin position="65"/>
        <end position="88"/>
    </location>
</feature>
<name>A0A2P9ELE1_ECOLX</name>
<dbReference type="EMBL" id="LT985315">
    <property type="protein sequence ID" value="SPE04220.1"/>
    <property type="molecule type" value="Genomic_DNA"/>
</dbReference>
<geneLocation type="plasmid" evidence="2">
    <name>RCS99_p</name>
</geneLocation>
<protein>
    <submittedName>
        <fullName evidence="2">Uncharacterized protein</fullName>
    </submittedName>
</protein>
<keyword evidence="1" id="KW-1133">Transmembrane helix</keyword>
<sequence length="91" mass="10975">MDCRAVLLIEDRKGKIIMRIFIVLAGLLLGCWRLFDNYRSYKKGIYKEHRKMAPHVYYYRGDHTFIIRIVIDSLLTLVMIGFVVWFWFRTA</sequence>
<evidence type="ECO:0000313" key="2">
    <source>
        <dbReference type="EMBL" id="SPE04220.1"/>
    </source>
</evidence>